<keyword evidence="3" id="KW-0677">Repeat</keyword>
<keyword evidence="9" id="KW-1185">Reference proteome</keyword>
<keyword evidence="2 6" id="KW-0732">Signal</keyword>
<evidence type="ECO:0000313" key="8">
    <source>
        <dbReference type="EMBL" id="GBP70018.1"/>
    </source>
</evidence>
<keyword evidence="5" id="KW-0325">Glycoprotein</keyword>
<dbReference type="InterPro" id="IPR002557">
    <property type="entry name" value="Chitin-bd_dom"/>
</dbReference>
<proteinExistence type="predicted"/>
<sequence>MKVTVFIVAIVCAVGLATARHQNVCALYGGLELVPHVNCNQFYMCSNGIPIEMKCASGLLYNPETLQCDWSHNVDCMNRIIPGDDVVAVPAI</sequence>
<keyword evidence="1" id="KW-0147">Chitin-binding</keyword>
<feature type="chain" id="PRO_5020038015" description="Chitin-binding type-2 domain-containing protein" evidence="6">
    <location>
        <begin position="20"/>
        <end position="92"/>
    </location>
</feature>
<accession>A0A4C1Y2A7</accession>
<dbReference type="InterPro" id="IPR051940">
    <property type="entry name" value="Chitin_bind-dev_reg"/>
</dbReference>
<evidence type="ECO:0000256" key="6">
    <source>
        <dbReference type="SAM" id="SignalP"/>
    </source>
</evidence>
<evidence type="ECO:0000256" key="1">
    <source>
        <dbReference type="ARBA" id="ARBA00022669"/>
    </source>
</evidence>
<evidence type="ECO:0000313" key="9">
    <source>
        <dbReference type="Proteomes" id="UP000299102"/>
    </source>
</evidence>
<organism evidence="8 9">
    <name type="scientific">Eumeta variegata</name>
    <name type="common">Bagworm moth</name>
    <name type="synonym">Eumeta japonica</name>
    <dbReference type="NCBI Taxonomy" id="151549"/>
    <lineage>
        <taxon>Eukaryota</taxon>
        <taxon>Metazoa</taxon>
        <taxon>Ecdysozoa</taxon>
        <taxon>Arthropoda</taxon>
        <taxon>Hexapoda</taxon>
        <taxon>Insecta</taxon>
        <taxon>Pterygota</taxon>
        <taxon>Neoptera</taxon>
        <taxon>Endopterygota</taxon>
        <taxon>Lepidoptera</taxon>
        <taxon>Glossata</taxon>
        <taxon>Ditrysia</taxon>
        <taxon>Tineoidea</taxon>
        <taxon>Psychidae</taxon>
        <taxon>Oiketicinae</taxon>
        <taxon>Eumeta</taxon>
    </lineage>
</organism>
<dbReference type="PROSITE" id="PS50940">
    <property type="entry name" value="CHIT_BIND_II"/>
    <property type="match status" value="1"/>
</dbReference>
<dbReference type="InterPro" id="IPR036508">
    <property type="entry name" value="Chitin-bd_dom_sf"/>
</dbReference>
<dbReference type="PANTHER" id="PTHR23301:SF0">
    <property type="entry name" value="CHITIN-BINDING TYPE-2 DOMAIN-CONTAINING PROTEIN-RELATED"/>
    <property type="match status" value="1"/>
</dbReference>
<name>A0A4C1Y2A7_EUMVA</name>
<gene>
    <name evidence="8" type="ORF">EVAR_39601_1</name>
</gene>
<keyword evidence="4" id="KW-1015">Disulfide bond</keyword>
<dbReference type="EMBL" id="BGZK01001059">
    <property type="protein sequence ID" value="GBP70018.1"/>
    <property type="molecule type" value="Genomic_DNA"/>
</dbReference>
<dbReference type="Pfam" id="PF01607">
    <property type="entry name" value="CBM_14"/>
    <property type="match status" value="1"/>
</dbReference>
<evidence type="ECO:0000256" key="4">
    <source>
        <dbReference type="ARBA" id="ARBA00023157"/>
    </source>
</evidence>
<dbReference type="Proteomes" id="UP000299102">
    <property type="component" value="Unassembled WGS sequence"/>
</dbReference>
<protein>
    <recommendedName>
        <fullName evidence="7">Chitin-binding type-2 domain-containing protein</fullName>
    </recommendedName>
</protein>
<evidence type="ECO:0000256" key="2">
    <source>
        <dbReference type="ARBA" id="ARBA00022729"/>
    </source>
</evidence>
<dbReference type="Gene3D" id="2.170.140.10">
    <property type="entry name" value="Chitin binding domain"/>
    <property type="match status" value="1"/>
</dbReference>
<dbReference type="OrthoDB" id="6020543at2759"/>
<dbReference type="PANTHER" id="PTHR23301">
    <property type="entry name" value="CHITIN BINDING PERITROPHIN-A"/>
    <property type="match status" value="1"/>
</dbReference>
<dbReference type="GO" id="GO:0008061">
    <property type="term" value="F:chitin binding"/>
    <property type="evidence" value="ECO:0007669"/>
    <property type="project" value="UniProtKB-KW"/>
</dbReference>
<feature type="domain" description="Chitin-binding type-2" evidence="7">
    <location>
        <begin position="22"/>
        <end position="78"/>
    </location>
</feature>
<dbReference type="SMART" id="SM00494">
    <property type="entry name" value="ChtBD2"/>
    <property type="match status" value="1"/>
</dbReference>
<reference evidence="8 9" key="1">
    <citation type="journal article" date="2019" name="Commun. Biol.">
        <title>The bagworm genome reveals a unique fibroin gene that provides high tensile strength.</title>
        <authorList>
            <person name="Kono N."/>
            <person name="Nakamura H."/>
            <person name="Ohtoshi R."/>
            <person name="Tomita M."/>
            <person name="Numata K."/>
            <person name="Arakawa K."/>
        </authorList>
    </citation>
    <scope>NUCLEOTIDE SEQUENCE [LARGE SCALE GENOMIC DNA]</scope>
</reference>
<evidence type="ECO:0000259" key="7">
    <source>
        <dbReference type="PROSITE" id="PS50940"/>
    </source>
</evidence>
<comment type="caution">
    <text evidence="8">The sequence shown here is derived from an EMBL/GenBank/DDBJ whole genome shotgun (WGS) entry which is preliminary data.</text>
</comment>
<evidence type="ECO:0000256" key="3">
    <source>
        <dbReference type="ARBA" id="ARBA00022737"/>
    </source>
</evidence>
<evidence type="ECO:0000256" key="5">
    <source>
        <dbReference type="ARBA" id="ARBA00023180"/>
    </source>
</evidence>
<dbReference type="AlphaFoldDB" id="A0A4C1Y2A7"/>
<dbReference type="SUPFAM" id="SSF57625">
    <property type="entry name" value="Invertebrate chitin-binding proteins"/>
    <property type="match status" value="1"/>
</dbReference>
<dbReference type="GO" id="GO:0005576">
    <property type="term" value="C:extracellular region"/>
    <property type="evidence" value="ECO:0007669"/>
    <property type="project" value="InterPro"/>
</dbReference>
<feature type="signal peptide" evidence="6">
    <location>
        <begin position="1"/>
        <end position="19"/>
    </location>
</feature>